<accession>A0A0E9XD28</accession>
<dbReference type="EMBL" id="GBXM01008984">
    <property type="protein sequence ID" value="JAH99593.1"/>
    <property type="molecule type" value="Transcribed_RNA"/>
</dbReference>
<dbReference type="AlphaFoldDB" id="A0A0E9XD28"/>
<name>A0A0E9XD28_ANGAN</name>
<evidence type="ECO:0000313" key="1">
    <source>
        <dbReference type="EMBL" id="JAH99593.1"/>
    </source>
</evidence>
<reference evidence="1" key="1">
    <citation type="submission" date="2014-11" db="EMBL/GenBank/DDBJ databases">
        <authorList>
            <person name="Amaro Gonzalez C."/>
        </authorList>
    </citation>
    <scope>NUCLEOTIDE SEQUENCE</scope>
</reference>
<sequence length="57" mass="6650">MFGTSCMKYVKRQTSGPLAPHDPPFKKKKRKKTIHLNQSFIHFALKKLQECHVVQVL</sequence>
<reference evidence="1" key="2">
    <citation type="journal article" date="2015" name="Fish Shellfish Immunol.">
        <title>Early steps in the European eel (Anguilla anguilla)-Vibrio vulnificus interaction in the gills: Role of the RtxA13 toxin.</title>
        <authorList>
            <person name="Callol A."/>
            <person name="Pajuelo D."/>
            <person name="Ebbesson L."/>
            <person name="Teles M."/>
            <person name="MacKenzie S."/>
            <person name="Amaro C."/>
        </authorList>
    </citation>
    <scope>NUCLEOTIDE SEQUENCE</scope>
</reference>
<protein>
    <submittedName>
        <fullName evidence="1">Uncharacterized protein</fullName>
    </submittedName>
</protein>
<organism evidence="1">
    <name type="scientific">Anguilla anguilla</name>
    <name type="common">European freshwater eel</name>
    <name type="synonym">Muraena anguilla</name>
    <dbReference type="NCBI Taxonomy" id="7936"/>
    <lineage>
        <taxon>Eukaryota</taxon>
        <taxon>Metazoa</taxon>
        <taxon>Chordata</taxon>
        <taxon>Craniata</taxon>
        <taxon>Vertebrata</taxon>
        <taxon>Euteleostomi</taxon>
        <taxon>Actinopterygii</taxon>
        <taxon>Neopterygii</taxon>
        <taxon>Teleostei</taxon>
        <taxon>Anguilliformes</taxon>
        <taxon>Anguillidae</taxon>
        <taxon>Anguilla</taxon>
    </lineage>
</organism>
<proteinExistence type="predicted"/>